<organism evidence="2 3">
    <name type="scientific">Portunus trituberculatus</name>
    <name type="common">Swimming crab</name>
    <name type="synonym">Neptunus trituberculatus</name>
    <dbReference type="NCBI Taxonomy" id="210409"/>
    <lineage>
        <taxon>Eukaryota</taxon>
        <taxon>Metazoa</taxon>
        <taxon>Ecdysozoa</taxon>
        <taxon>Arthropoda</taxon>
        <taxon>Crustacea</taxon>
        <taxon>Multicrustacea</taxon>
        <taxon>Malacostraca</taxon>
        <taxon>Eumalacostraca</taxon>
        <taxon>Eucarida</taxon>
        <taxon>Decapoda</taxon>
        <taxon>Pleocyemata</taxon>
        <taxon>Brachyura</taxon>
        <taxon>Eubrachyura</taxon>
        <taxon>Portunoidea</taxon>
        <taxon>Portunidae</taxon>
        <taxon>Portuninae</taxon>
        <taxon>Portunus</taxon>
    </lineage>
</organism>
<gene>
    <name evidence="2" type="ORF">E2C01_061652</name>
</gene>
<sequence length="177" mass="19527">MLTSMKGKMGDLTSSNQQQAITAQNSMSLVQGEAGQAVGRLEVTLQRLGEKRCEMETGMQQYSSQAQQSVEAATALQDRQVTELEKKMDTHLKEAEKEIKAGETTMTTALTQGSHTLQEEAGRLEGAREELSGEVQAVEEGLRRLCEEMDSSQRVQSEMVKALFTEDMRHDLPTGIC</sequence>
<dbReference type="Proteomes" id="UP000324222">
    <property type="component" value="Unassembled WGS sequence"/>
</dbReference>
<protein>
    <submittedName>
        <fullName evidence="2">Uncharacterized protein</fullName>
    </submittedName>
</protein>
<feature type="coiled-coil region" evidence="1">
    <location>
        <begin position="81"/>
        <end position="148"/>
    </location>
</feature>
<dbReference type="OrthoDB" id="3176171at2759"/>
<dbReference type="EMBL" id="VSRR010026295">
    <property type="protein sequence ID" value="MPC67475.1"/>
    <property type="molecule type" value="Genomic_DNA"/>
</dbReference>
<proteinExistence type="predicted"/>
<reference evidence="2 3" key="1">
    <citation type="submission" date="2019-05" db="EMBL/GenBank/DDBJ databases">
        <title>Another draft genome of Portunus trituberculatus and its Hox gene families provides insights of decapod evolution.</title>
        <authorList>
            <person name="Jeong J.-H."/>
            <person name="Song I."/>
            <person name="Kim S."/>
            <person name="Choi T."/>
            <person name="Kim D."/>
            <person name="Ryu S."/>
            <person name="Kim W."/>
        </authorList>
    </citation>
    <scope>NUCLEOTIDE SEQUENCE [LARGE SCALE GENOMIC DNA]</scope>
    <source>
        <tissue evidence="2">Muscle</tissue>
    </source>
</reference>
<evidence type="ECO:0000256" key="1">
    <source>
        <dbReference type="SAM" id="Coils"/>
    </source>
</evidence>
<keyword evidence="3" id="KW-1185">Reference proteome</keyword>
<keyword evidence="1" id="KW-0175">Coiled coil</keyword>
<name>A0A5B7HCZ4_PORTR</name>
<accession>A0A5B7HCZ4</accession>
<evidence type="ECO:0000313" key="2">
    <source>
        <dbReference type="EMBL" id="MPC67475.1"/>
    </source>
</evidence>
<evidence type="ECO:0000313" key="3">
    <source>
        <dbReference type="Proteomes" id="UP000324222"/>
    </source>
</evidence>
<comment type="caution">
    <text evidence="2">The sequence shown here is derived from an EMBL/GenBank/DDBJ whole genome shotgun (WGS) entry which is preliminary data.</text>
</comment>
<dbReference type="AlphaFoldDB" id="A0A5B7HCZ4"/>